<feature type="compositionally biased region" description="Low complexity" evidence="1">
    <location>
        <begin position="82"/>
        <end position="105"/>
    </location>
</feature>
<comment type="caution">
    <text evidence="2">The sequence shown here is derived from an EMBL/GenBank/DDBJ whole genome shotgun (WGS) entry which is preliminary data.</text>
</comment>
<evidence type="ECO:0000313" key="2">
    <source>
        <dbReference type="EMBL" id="KAG7313644.1"/>
    </source>
</evidence>
<feature type="compositionally biased region" description="Low complexity" evidence="1">
    <location>
        <begin position="243"/>
        <end position="255"/>
    </location>
</feature>
<feature type="compositionally biased region" description="Polar residues" evidence="1">
    <location>
        <begin position="197"/>
        <end position="208"/>
    </location>
</feature>
<accession>A0ABQ7R8K6</accession>
<gene>
    <name evidence="2" type="ORF">JYU34_000803</name>
</gene>
<name>A0ABQ7R8K6_PLUXY</name>
<feature type="region of interest" description="Disordered" evidence="1">
    <location>
        <begin position="72"/>
        <end position="255"/>
    </location>
</feature>
<proteinExistence type="predicted"/>
<sequence>DARYPRHVIECAAWWSAEIVSAVQAGPPAEPHYQRTARPQRTCGKKDFAPATMRITALVVLLACVACGAHARAQDEDRTPSRGLLKRGLLAKGKATTTTTTPAPQEETEYEDEAEYPAEEAPEPSSEAPPSSTEGKKLGGVRPFRSNTDLLETLKRRRQQAAEAKLHGHSATTAAPAQSDAPTEAPVKANFSKKRFTSGSRDSNTEESSPAGKPSRNRFGRPAKSIQEVEPEVEQNDAAPPARTGRTFSGRRGGN</sequence>
<feature type="compositionally biased region" description="Acidic residues" evidence="1">
    <location>
        <begin position="106"/>
        <end position="122"/>
    </location>
</feature>
<feature type="compositionally biased region" description="Low complexity" evidence="1">
    <location>
        <begin position="123"/>
        <end position="133"/>
    </location>
</feature>
<evidence type="ECO:0000256" key="1">
    <source>
        <dbReference type="SAM" id="MobiDB-lite"/>
    </source>
</evidence>
<dbReference type="EMBL" id="JAHIBW010000001">
    <property type="protein sequence ID" value="KAG7313644.1"/>
    <property type="molecule type" value="Genomic_DNA"/>
</dbReference>
<dbReference type="Proteomes" id="UP000823941">
    <property type="component" value="Chromosome 1"/>
</dbReference>
<protein>
    <submittedName>
        <fullName evidence="2">Uncharacterized protein</fullName>
    </submittedName>
</protein>
<feature type="non-terminal residue" evidence="2">
    <location>
        <position position="1"/>
    </location>
</feature>
<organism evidence="2 3">
    <name type="scientific">Plutella xylostella</name>
    <name type="common">Diamondback moth</name>
    <name type="synonym">Plutella maculipennis</name>
    <dbReference type="NCBI Taxonomy" id="51655"/>
    <lineage>
        <taxon>Eukaryota</taxon>
        <taxon>Metazoa</taxon>
        <taxon>Ecdysozoa</taxon>
        <taxon>Arthropoda</taxon>
        <taxon>Hexapoda</taxon>
        <taxon>Insecta</taxon>
        <taxon>Pterygota</taxon>
        <taxon>Neoptera</taxon>
        <taxon>Endopterygota</taxon>
        <taxon>Lepidoptera</taxon>
        <taxon>Glossata</taxon>
        <taxon>Ditrysia</taxon>
        <taxon>Yponomeutoidea</taxon>
        <taxon>Plutellidae</taxon>
        <taxon>Plutella</taxon>
    </lineage>
</organism>
<keyword evidence="3" id="KW-1185">Reference proteome</keyword>
<evidence type="ECO:0000313" key="3">
    <source>
        <dbReference type="Proteomes" id="UP000823941"/>
    </source>
</evidence>
<reference evidence="2 3" key="1">
    <citation type="submission" date="2021-06" db="EMBL/GenBank/DDBJ databases">
        <title>A haploid diamondback moth (Plutella xylostella L.) genome assembly resolves 31 chromosomes and identifies a diamide resistance mutation.</title>
        <authorList>
            <person name="Ward C.M."/>
            <person name="Perry K.D."/>
            <person name="Baker G."/>
            <person name="Powis K."/>
            <person name="Heckel D.G."/>
            <person name="Baxter S.W."/>
        </authorList>
    </citation>
    <scope>NUCLEOTIDE SEQUENCE [LARGE SCALE GENOMIC DNA]</scope>
    <source>
        <strain evidence="2 3">LV</strain>
        <tissue evidence="2">Single pupa</tissue>
    </source>
</reference>